<dbReference type="Pfam" id="PF23622">
    <property type="entry name" value="LRR_At1g61320_AtMIF1"/>
    <property type="match status" value="2"/>
</dbReference>
<reference evidence="4" key="2">
    <citation type="submission" date="2013-12" db="EMBL/GenBank/DDBJ databases">
        <authorList>
            <person name="Yu Y."/>
            <person name="Lee S."/>
            <person name="de Baynast K."/>
            <person name="Wissotski M."/>
            <person name="Liu L."/>
            <person name="Talag J."/>
            <person name="Goicoechea J."/>
            <person name="Angelova A."/>
            <person name="Jetty R."/>
            <person name="Kudrna D."/>
            <person name="Golser W."/>
            <person name="Rivera L."/>
            <person name="Zhang J."/>
            <person name="Wing R."/>
        </authorList>
    </citation>
    <scope>NUCLEOTIDE SEQUENCE</scope>
</reference>
<dbReference type="Proteomes" id="UP000032180">
    <property type="component" value="Chromosome 9"/>
</dbReference>
<dbReference type="EnsemblPlants" id="LPERR09G15400.1">
    <property type="protein sequence ID" value="LPERR09G15400.1"/>
    <property type="gene ID" value="LPERR09G15400"/>
</dbReference>
<evidence type="ECO:0000313" key="4">
    <source>
        <dbReference type="Proteomes" id="UP000032180"/>
    </source>
</evidence>
<evidence type="ECO:0000259" key="1">
    <source>
        <dbReference type="Pfam" id="PF00646"/>
    </source>
</evidence>
<accession>A0A0D9XGQ5</accession>
<dbReference type="Gramene" id="LPERR09G15400.1">
    <property type="protein sequence ID" value="LPERR09G15400.1"/>
    <property type="gene ID" value="LPERR09G15400"/>
</dbReference>
<proteinExistence type="predicted"/>
<reference evidence="3" key="3">
    <citation type="submission" date="2015-04" db="UniProtKB">
        <authorList>
            <consortium name="EnsemblPlants"/>
        </authorList>
    </citation>
    <scope>IDENTIFICATION</scope>
</reference>
<sequence length="1014" mass="114547">MRSNGGEPSVRRVAPCRSVRREPPCRSVRRRRCLENTRAKIDPLCQQGDISEGARFDFDRLPEDILCHIHSLFPLRDAACLAGLSHRFLRSWRSFPNLTLNHETFNLNIFDGTPFERAKKLVDRFDNILHNHSGTGVKTLDLDVSHCVKLITADHINNWLHAAVKPGILEIAMTFPVQDKPMFNFSCSLLSSAGSSLQSVSFFACGFHPTLRTGCFKSLRSVYFKFVHITSEELGCLLFSTVSLEKLEISRCDQLTFLNIPSHLEQLSTLHVLVCQNLQLIEIYAPKLTTFCFRGPPIKILTSDSSHLKHVSLSGVPFNGMIQYATAILHSIASNLETLNLASSKEAFSTIMLPEKFLHLRNLNINFDGIRFQRYDYFPLASFLEACPALESFYIWAGEYDLSWKDLALQDSNADSLQIRRIPEFRHANLKKVSITRFFPSKSLIELTYLIIENASSLECLTLDTGYGFDTSGVCRRMNKFDVIQALSGVEAARRYIEGKVPSSVKFTVLEPCKRCHIAKLSQLSTVGNDVDPLCQQGDISEGARFDFDRLPEDILCHIHSLFPLRDAACLAGLSHRFLRSWRSFPNLTFNHETFNLNIFDGTPYERAKKLMDRIDNILQNHSGTGVKTLDLDVSHCVKLITADHINNWLHAAVKPGILEIAVTFPVQDKPMFNFPCSLLSCAGSSLQSVSFFACGFHPTLRTGCFKSLRSVCFKFVHITSEELGCFLSSTVSLEKLEISECDQLTFLNIPSHLEHLSILHVLVCLNLQLIEIYAPKLTTFCFRGPPMKILAGDSSHLKHVTLSGAPFYGMIQYATAKLHSIALNLETLTLASSKEAFSTLMLPEKFLHLRKLNIYFDGSRFQRYDYFPLASFLEACPALESFYIWAGEYDLSWKDPALQDSNADSLQIRRIPEFRHANLKKVSITRFFPSKSLIELTYLIIENASSLECLTLDTGYGFDTSGVCRRMNKFDVIQALSGVEAAKRYIEGKVPSSVKFTILEPCKRCHIPKLYEL</sequence>
<dbReference type="SUPFAM" id="SSF52058">
    <property type="entry name" value="L domain-like"/>
    <property type="match status" value="1"/>
</dbReference>
<dbReference type="HOGENOM" id="CLU_010721_4_2_1"/>
<organism evidence="3 4">
    <name type="scientific">Leersia perrieri</name>
    <dbReference type="NCBI Taxonomy" id="77586"/>
    <lineage>
        <taxon>Eukaryota</taxon>
        <taxon>Viridiplantae</taxon>
        <taxon>Streptophyta</taxon>
        <taxon>Embryophyta</taxon>
        <taxon>Tracheophyta</taxon>
        <taxon>Spermatophyta</taxon>
        <taxon>Magnoliopsida</taxon>
        <taxon>Liliopsida</taxon>
        <taxon>Poales</taxon>
        <taxon>Poaceae</taxon>
        <taxon>BOP clade</taxon>
        <taxon>Oryzoideae</taxon>
        <taxon>Oryzeae</taxon>
        <taxon>Oryzinae</taxon>
        <taxon>Leersia</taxon>
    </lineage>
</organism>
<dbReference type="SUPFAM" id="SSF81383">
    <property type="entry name" value="F-box domain"/>
    <property type="match status" value="2"/>
</dbReference>
<dbReference type="AlphaFoldDB" id="A0A0D9XGQ5"/>
<dbReference type="InterPro" id="IPR053772">
    <property type="entry name" value="At1g61320/At1g61330-like"/>
</dbReference>
<evidence type="ECO:0008006" key="5">
    <source>
        <dbReference type="Google" id="ProtNLM"/>
    </source>
</evidence>
<feature type="domain" description="F-box" evidence="1">
    <location>
        <begin position="548"/>
        <end position="587"/>
    </location>
</feature>
<dbReference type="PANTHER" id="PTHR34145">
    <property type="entry name" value="OS02G0105600 PROTEIN"/>
    <property type="match status" value="1"/>
</dbReference>
<name>A0A0D9XGQ5_9ORYZ</name>
<dbReference type="InterPro" id="IPR001810">
    <property type="entry name" value="F-box_dom"/>
</dbReference>
<dbReference type="eggNOG" id="ENOG502R20M">
    <property type="taxonomic scope" value="Eukaryota"/>
</dbReference>
<dbReference type="InterPro" id="IPR036047">
    <property type="entry name" value="F-box-like_dom_sf"/>
</dbReference>
<dbReference type="Pfam" id="PF00646">
    <property type="entry name" value="F-box"/>
    <property type="match status" value="2"/>
</dbReference>
<feature type="domain" description="At1g61320/AtMIF1 LRR" evidence="2">
    <location>
        <begin position="128"/>
        <end position="513"/>
    </location>
</feature>
<keyword evidence="4" id="KW-1185">Reference proteome</keyword>
<feature type="domain" description="F-box" evidence="1">
    <location>
        <begin position="58"/>
        <end position="97"/>
    </location>
</feature>
<evidence type="ECO:0000259" key="2">
    <source>
        <dbReference type="Pfam" id="PF23622"/>
    </source>
</evidence>
<protein>
    <recommendedName>
        <fullName evidence="5">F-box domain-containing protein</fullName>
    </recommendedName>
</protein>
<feature type="domain" description="At1g61320/AtMIF1 LRR" evidence="2">
    <location>
        <begin position="618"/>
        <end position="1003"/>
    </location>
</feature>
<dbReference type="PANTHER" id="PTHR34145:SF64">
    <property type="entry name" value="F-BOX DOMAIN CONTAINING PROTEIN, EXPRESSED"/>
    <property type="match status" value="1"/>
</dbReference>
<evidence type="ECO:0000313" key="3">
    <source>
        <dbReference type="EnsemblPlants" id="LPERR09G15400.1"/>
    </source>
</evidence>
<dbReference type="InterPro" id="IPR032675">
    <property type="entry name" value="LRR_dom_sf"/>
</dbReference>
<dbReference type="InterPro" id="IPR055357">
    <property type="entry name" value="LRR_At1g61320_AtMIF1"/>
</dbReference>
<reference evidence="3 4" key="1">
    <citation type="submission" date="2012-08" db="EMBL/GenBank/DDBJ databases">
        <title>Oryza genome evolution.</title>
        <authorList>
            <person name="Wing R.A."/>
        </authorList>
    </citation>
    <scope>NUCLEOTIDE SEQUENCE</scope>
</reference>
<dbReference type="Gene3D" id="3.80.10.10">
    <property type="entry name" value="Ribonuclease Inhibitor"/>
    <property type="match status" value="2"/>
</dbReference>